<feature type="domain" description="CCHC-type" evidence="3">
    <location>
        <begin position="151"/>
        <end position="165"/>
    </location>
</feature>
<keyword evidence="1" id="KW-0862">Zinc</keyword>
<gene>
    <name evidence="4" type="ORF">OXX778_LOCUS4605</name>
</gene>
<reference evidence="4" key="1">
    <citation type="submission" date="2021-02" db="EMBL/GenBank/DDBJ databases">
        <authorList>
            <person name="Nowell W R."/>
        </authorList>
    </citation>
    <scope>NUCLEOTIDE SEQUENCE</scope>
    <source>
        <strain evidence="4">Ploen Becks lab</strain>
    </source>
</reference>
<dbReference type="Pfam" id="PF00098">
    <property type="entry name" value="zf-CCHC"/>
    <property type="match status" value="1"/>
</dbReference>
<evidence type="ECO:0000256" key="1">
    <source>
        <dbReference type="PROSITE-ProRule" id="PRU00047"/>
    </source>
</evidence>
<dbReference type="GO" id="GO:0003676">
    <property type="term" value="F:nucleic acid binding"/>
    <property type="evidence" value="ECO:0007669"/>
    <property type="project" value="InterPro"/>
</dbReference>
<dbReference type="AlphaFoldDB" id="A0A813QAM8"/>
<dbReference type="GO" id="GO:0008270">
    <property type="term" value="F:zinc ion binding"/>
    <property type="evidence" value="ECO:0007669"/>
    <property type="project" value="UniProtKB-KW"/>
</dbReference>
<dbReference type="InterPro" id="IPR036875">
    <property type="entry name" value="Znf_CCHC_sf"/>
</dbReference>
<dbReference type="Proteomes" id="UP000663879">
    <property type="component" value="Unassembled WGS sequence"/>
</dbReference>
<dbReference type="EMBL" id="CAJNOC010000462">
    <property type="protein sequence ID" value="CAF0764353.1"/>
    <property type="molecule type" value="Genomic_DNA"/>
</dbReference>
<comment type="caution">
    <text evidence="4">The sequence shown here is derived from an EMBL/GenBank/DDBJ whole genome shotgun (WGS) entry which is preliminary data.</text>
</comment>
<evidence type="ECO:0000256" key="2">
    <source>
        <dbReference type="SAM" id="MobiDB-lite"/>
    </source>
</evidence>
<feature type="region of interest" description="Disordered" evidence="2">
    <location>
        <begin position="250"/>
        <end position="288"/>
    </location>
</feature>
<organism evidence="4 5">
    <name type="scientific">Brachionus calyciflorus</name>
    <dbReference type="NCBI Taxonomy" id="104777"/>
    <lineage>
        <taxon>Eukaryota</taxon>
        <taxon>Metazoa</taxon>
        <taxon>Spiralia</taxon>
        <taxon>Gnathifera</taxon>
        <taxon>Rotifera</taxon>
        <taxon>Eurotatoria</taxon>
        <taxon>Monogononta</taxon>
        <taxon>Pseudotrocha</taxon>
        <taxon>Ploima</taxon>
        <taxon>Brachionidae</taxon>
        <taxon>Brachionus</taxon>
    </lineage>
</organism>
<feature type="compositionally biased region" description="Polar residues" evidence="2">
    <location>
        <begin position="195"/>
        <end position="220"/>
    </location>
</feature>
<keyword evidence="5" id="KW-1185">Reference proteome</keyword>
<keyword evidence="1" id="KW-0479">Metal-binding</keyword>
<evidence type="ECO:0000313" key="5">
    <source>
        <dbReference type="Proteomes" id="UP000663879"/>
    </source>
</evidence>
<feature type="compositionally biased region" description="Polar residues" evidence="2">
    <location>
        <begin position="257"/>
        <end position="282"/>
    </location>
</feature>
<evidence type="ECO:0000259" key="3">
    <source>
        <dbReference type="PROSITE" id="PS50158"/>
    </source>
</evidence>
<dbReference type="SMART" id="SM00343">
    <property type="entry name" value="ZnF_C2HC"/>
    <property type="match status" value="2"/>
</dbReference>
<feature type="region of interest" description="Disordered" evidence="2">
    <location>
        <begin position="192"/>
        <end position="237"/>
    </location>
</feature>
<feature type="domain" description="CCHC-type" evidence="3">
    <location>
        <begin position="132"/>
        <end position="146"/>
    </location>
</feature>
<proteinExistence type="predicted"/>
<dbReference type="Gene3D" id="4.10.60.10">
    <property type="entry name" value="Zinc finger, CCHC-type"/>
    <property type="match status" value="1"/>
</dbReference>
<dbReference type="InterPro" id="IPR001878">
    <property type="entry name" value="Znf_CCHC"/>
</dbReference>
<protein>
    <recommendedName>
        <fullName evidence="3">CCHC-type domain-containing protein</fullName>
    </recommendedName>
</protein>
<dbReference type="SUPFAM" id="SSF57756">
    <property type="entry name" value="Retrovirus zinc finger-like domains"/>
    <property type="match status" value="1"/>
</dbReference>
<dbReference type="OrthoDB" id="9352756at2759"/>
<name>A0A813QAM8_9BILA</name>
<dbReference type="PROSITE" id="PS50158">
    <property type="entry name" value="ZF_CCHC"/>
    <property type="match status" value="2"/>
</dbReference>
<sequence length="288" mass="33174">MWLLTFEEDFDTEKLLGRQNQIDDTNFELEKVIDPNRFKLIGYKVLWLPHNYSQHKLRSFFSGNGRKIERCEEEIMKIEDPELPNDLKISTGNFIVKVLYDLELSTKLIETSIYTKDGVKFFVKRIGEAHTCLKCGKPGHIRRNCPLNNQRCENCGKNGHSTEKCSIALRIRTEEDHHPDEDDEIGEKMREIESKTSNGSTNKRTLDQKSSPLSDESPLSTVKYRKTVNTDEESENLIIDEIQRVLKQANKDKGNGIENNLLGTKVPSQKKYTQEKGQNTAKTSKHSK</sequence>
<evidence type="ECO:0000313" key="4">
    <source>
        <dbReference type="EMBL" id="CAF0764353.1"/>
    </source>
</evidence>
<keyword evidence="1" id="KW-0863">Zinc-finger</keyword>
<accession>A0A813QAM8</accession>